<evidence type="ECO:0000256" key="2">
    <source>
        <dbReference type="ARBA" id="ARBA00022670"/>
    </source>
</evidence>
<comment type="caution">
    <text evidence="6">The sequence shown here is derived from an EMBL/GenBank/DDBJ whole genome shotgun (WGS) entry which is preliminary data.</text>
</comment>
<keyword evidence="4" id="KW-0720">Serine protease</keyword>
<dbReference type="InterPro" id="IPR002142">
    <property type="entry name" value="Peptidase_S49"/>
</dbReference>
<dbReference type="RefSeq" id="WP_125555092.1">
    <property type="nucleotide sequence ID" value="NZ_RBVX01000004.1"/>
</dbReference>
<dbReference type="EMBL" id="RBVX01000004">
    <property type="protein sequence ID" value="RSL34271.1"/>
    <property type="molecule type" value="Genomic_DNA"/>
</dbReference>
<dbReference type="GO" id="GO:0008236">
    <property type="term" value="F:serine-type peptidase activity"/>
    <property type="evidence" value="ECO:0007669"/>
    <property type="project" value="UniProtKB-KW"/>
</dbReference>
<dbReference type="GO" id="GO:0006508">
    <property type="term" value="P:proteolysis"/>
    <property type="evidence" value="ECO:0007669"/>
    <property type="project" value="UniProtKB-KW"/>
</dbReference>
<reference evidence="6 7" key="1">
    <citation type="submission" date="2018-10" db="EMBL/GenBank/DDBJ databases">
        <title>Draft genome sequence of Bacillus salarius IM0101, isolated from a hypersaline soil in Inner Mongolia, China.</title>
        <authorList>
            <person name="Yamprayoonswat W."/>
            <person name="Boonvisut S."/>
            <person name="Jumpathong W."/>
            <person name="Sittihan S."/>
            <person name="Ruangsuj P."/>
            <person name="Wanthongcharoen S."/>
            <person name="Thongpramul N."/>
            <person name="Pimmason S."/>
            <person name="Yu B."/>
            <person name="Yasawong M."/>
        </authorList>
    </citation>
    <scope>NUCLEOTIDE SEQUENCE [LARGE SCALE GENOMIC DNA]</scope>
    <source>
        <strain evidence="6 7">IM0101</strain>
    </source>
</reference>
<evidence type="ECO:0000313" key="6">
    <source>
        <dbReference type="EMBL" id="RSL34271.1"/>
    </source>
</evidence>
<dbReference type="SUPFAM" id="SSF52096">
    <property type="entry name" value="ClpP/crotonase"/>
    <property type="match status" value="1"/>
</dbReference>
<evidence type="ECO:0000313" key="7">
    <source>
        <dbReference type="Proteomes" id="UP000275076"/>
    </source>
</evidence>
<comment type="similarity">
    <text evidence="1">Belongs to the peptidase S49 family.</text>
</comment>
<keyword evidence="2" id="KW-0645">Protease</keyword>
<dbReference type="InterPro" id="IPR004635">
    <property type="entry name" value="Pept_S49_SppA"/>
</dbReference>
<dbReference type="PANTHER" id="PTHR42987">
    <property type="entry name" value="PEPTIDASE S49"/>
    <property type="match status" value="1"/>
</dbReference>
<protein>
    <submittedName>
        <fullName evidence="6">Signal peptide peptidase SppA</fullName>
    </submittedName>
</protein>
<dbReference type="InterPro" id="IPR047272">
    <property type="entry name" value="S49_SppA_C"/>
</dbReference>
<keyword evidence="3" id="KW-0378">Hydrolase</keyword>
<dbReference type="CDD" id="cd07023">
    <property type="entry name" value="S49_Sppa_N_C"/>
    <property type="match status" value="1"/>
</dbReference>
<feature type="domain" description="Peptidase S49" evidence="5">
    <location>
        <begin position="131"/>
        <end position="279"/>
    </location>
</feature>
<sequence length="334" mass="36233">MNGKRWIALGIAALLFVVSLGFQFAGSVITTNMEDFFASSENGVREQVMETGSAGSGKIAVIDLQGTIQDTGQTPGFMNSGTYNHRQFLRTLETAGEDAMVDGIILRVNTPGGGVVESAEIHEKIVDIKEKTDTPIYVSMGNTAASGGYYVSAPADKIVAHPATVTGSIGVIMQSINYSDLADELGVEFETIKSGEFKDIMSGNRDMTEDEEEILQTLVNDFYSDFVGVIADGRDMSEEKVREIGDGRVYSGSQAKENGLVDDLGTLDDTIAMMAEEEGMNNPNVVRYQAEAFNFNQFLGTSARSLFVNDADLFGIKQLLMDSETPRAMYLYTE</sequence>
<dbReference type="PANTHER" id="PTHR42987:SF7">
    <property type="entry name" value="SIGNAL PEPTIDE PEPTIDASE SPPA-RELATED"/>
    <property type="match status" value="1"/>
</dbReference>
<evidence type="ECO:0000256" key="4">
    <source>
        <dbReference type="ARBA" id="ARBA00022825"/>
    </source>
</evidence>
<evidence type="ECO:0000256" key="3">
    <source>
        <dbReference type="ARBA" id="ARBA00022801"/>
    </source>
</evidence>
<dbReference type="Gene3D" id="3.90.226.10">
    <property type="entry name" value="2-enoyl-CoA Hydratase, Chain A, domain 1"/>
    <property type="match status" value="2"/>
</dbReference>
<accession>A0A3R9PAX2</accession>
<dbReference type="NCBIfam" id="TIGR00706">
    <property type="entry name" value="SppA_dom"/>
    <property type="match status" value="1"/>
</dbReference>
<name>A0A3R9PAX2_9BACI</name>
<dbReference type="InterPro" id="IPR029045">
    <property type="entry name" value="ClpP/crotonase-like_dom_sf"/>
</dbReference>
<dbReference type="Proteomes" id="UP000275076">
    <property type="component" value="Unassembled WGS sequence"/>
</dbReference>
<proteinExistence type="inferred from homology"/>
<organism evidence="6 7">
    <name type="scientific">Salibacterium salarium</name>
    <dbReference type="NCBI Taxonomy" id="284579"/>
    <lineage>
        <taxon>Bacteria</taxon>
        <taxon>Bacillati</taxon>
        <taxon>Bacillota</taxon>
        <taxon>Bacilli</taxon>
        <taxon>Bacillales</taxon>
        <taxon>Bacillaceae</taxon>
    </lineage>
</organism>
<gene>
    <name evidence="6" type="primary">sppA</name>
    <name evidence="6" type="ORF">D7Z54_06860</name>
</gene>
<dbReference type="Pfam" id="PF01343">
    <property type="entry name" value="Peptidase_S49"/>
    <property type="match status" value="1"/>
</dbReference>
<dbReference type="OrthoDB" id="9764363at2"/>
<evidence type="ECO:0000259" key="5">
    <source>
        <dbReference type="Pfam" id="PF01343"/>
    </source>
</evidence>
<evidence type="ECO:0000256" key="1">
    <source>
        <dbReference type="ARBA" id="ARBA00008683"/>
    </source>
</evidence>
<dbReference type="AlphaFoldDB" id="A0A3R9PAX2"/>
<keyword evidence="7" id="KW-1185">Reference proteome</keyword>